<keyword evidence="5" id="KW-1185">Reference proteome</keyword>
<feature type="chain" id="PRO_5040157616" evidence="1">
    <location>
        <begin position="24"/>
        <end position="377"/>
    </location>
</feature>
<dbReference type="RefSeq" id="WP_138272826.1">
    <property type="nucleotide sequence ID" value="NZ_CP072229.1"/>
</dbReference>
<evidence type="ECO:0000256" key="1">
    <source>
        <dbReference type="SAM" id="SignalP"/>
    </source>
</evidence>
<dbReference type="Proteomes" id="UP000482671">
    <property type="component" value="Unassembled WGS sequence"/>
</dbReference>
<protein>
    <submittedName>
        <fullName evidence="4">Tail fiber domain-containing protein</fullName>
    </submittedName>
</protein>
<feature type="signal peptide" evidence="1">
    <location>
        <begin position="1"/>
        <end position="23"/>
    </location>
</feature>
<comment type="caution">
    <text evidence="4">The sequence shown here is derived from an EMBL/GenBank/DDBJ whole genome shotgun (WGS) entry which is preliminary data.</text>
</comment>
<dbReference type="PROSITE" id="PS51688">
    <property type="entry name" value="ICA"/>
    <property type="match status" value="1"/>
</dbReference>
<feature type="domain" description="Peptidase S74" evidence="2">
    <location>
        <begin position="134"/>
        <end position="272"/>
    </location>
</feature>
<organism evidence="4 6">
    <name type="scientific">Parabacteroides merdae</name>
    <dbReference type="NCBI Taxonomy" id="46503"/>
    <lineage>
        <taxon>Bacteria</taxon>
        <taxon>Pseudomonadati</taxon>
        <taxon>Bacteroidota</taxon>
        <taxon>Bacteroidia</taxon>
        <taxon>Bacteroidales</taxon>
        <taxon>Tannerellaceae</taxon>
        <taxon>Parabacteroides</taxon>
    </lineage>
</organism>
<dbReference type="EMBL" id="WNDD01000015">
    <property type="protein sequence ID" value="MTV02790.1"/>
    <property type="molecule type" value="Genomic_DNA"/>
</dbReference>
<proteinExistence type="predicted"/>
<dbReference type="Pfam" id="PF13884">
    <property type="entry name" value="Peptidase_S74"/>
    <property type="match status" value="2"/>
</dbReference>
<evidence type="ECO:0000259" key="2">
    <source>
        <dbReference type="PROSITE" id="PS51688"/>
    </source>
</evidence>
<dbReference type="AlphaFoldDB" id="A0A9Q4WT43"/>
<dbReference type="Proteomes" id="UP000434916">
    <property type="component" value="Unassembled WGS sequence"/>
</dbReference>
<reference evidence="5 6" key="1">
    <citation type="journal article" date="2019" name="Nat. Med.">
        <title>A library of human gut bacterial isolates paired with longitudinal multiomics data enables mechanistic microbiome research.</title>
        <authorList>
            <person name="Poyet M."/>
            <person name="Groussin M."/>
            <person name="Gibbons S.M."/>
            <person name="Avila-Pacheco J."/>
            <person name="Jiang X."/>
            <person name="Kearney S.M."/>
            <person name="Perrotta A.R."/>
            <person name="Berdy B."/>
            <person name="Zhao S."/>
            <person name="Lieberman T.D."/>
            <person name="Swanson P.K."/>
            <person name="Smith M."/>
            <person name="Roesemann S."/>
            <person name="Alexander J.E."/>
            <person name="Rich S.A."/>
            <person name="Livny J."/>
            <person name="Vlamakis H."/>
            <person name="Clish C."/>
            <person name="Bullock K."/>
            <person name="Deik A."/>
            <person name="Scott J."/>
            <person name="Pierce K.A."/>
            <person name="Xavier R.J."/>
            <person name="Alm E.J."/>
        </authorList>
    </citation>
    <scope>NUCLEOTIDE SEQUENCE [LARGE SCALE GENOMIC DNA]</scope>
    <source>
        <strain evidence="4 6">BIOML-A11</strain>
        <strain evidence="3 5">BIOML-A29</strain>
    </source>
</reference>
<sequence>MKTIKIFSCLVLASLFTSINAQLRVLSDGRVQAGQNVPSLDQGKVATLLVLGSNDKIGTGAIIALGDFGTKSKNTFWGEYGNTDSDQLWFQGKLGYYLTYGEQASSVVSYYDPAKNSNFVFNTNLRVNGVNITSDARMKDNIQPIENPIDVLSRVDGVSYTYRLSEVQKNRKSEENAFPETSETMANEVNEALTEKELRDEQIKKEIERREEEEANRRRIGFMAQDIQKVLPELVQTDEKGVMSIDYIGFIPLIVESLKQMQQTIQDQQKEIETLQSFLPAETKSMFRSTSNEEVSVVEGAKLYNRAGASVSYTLPATYNTADLKVFDISGKLLKKIVLTGNNSIVDLNSSEIGYGTFVYTLFVDGKKADTLKKFIN</sequence>
<evidence type="ECO:0000313" key="4">
    <source>
        <dbReference type="EMBL" id="MTV02790.1"/>
    </source>
</evidence>
<accession>A0A9Q4WT43</accession>
<evidence type="ECO:0000313" key="3">
    <source>
        <dbReference type="EMBL" id="MTU38484.1"/>
    </source>
</evidence>
<name>A0A9Q4WT43_9BACT</name>
<dbReference type="EMBL" id="WNCN01000003">
    <property type="protein sequence ID" value="MTU38484.1"/>
    <property type="molecule type" value="Genomic_DNA"/>
</dbReference>
<dbReference type="InterPro" id="IPR030392">
    <property type="entry name" value="S74_ICA"/>
</dbReference>
<evidence type="ECO:0000313" key="6">
    <source>
        <dbReference type="Proteomes" id="UP000482671"/>
    </source>
</evidence>
<keyword evidence="1" id="KW-0732">Signal</keyword>
<gene>
    <name evidence="3" type="ORF">GMD82_02955</name>
    <name evidence="4" type="ORF">GME02_14280</name>
</gene>
<evidence type="ECO:0000313" key="5">
    <source>
        <dbReference type="Proteomes" id="UP000434916"/>
    </source>
</evidence>